<proteinExistence type="predicted"/>
<name>A0A085BHD9_9FLAO</name>
<dbReference type="AlphaFoldDB" id="A0A085BHD9"/>
<dbReference type="EMBL" id="JPLY01000003">
    <property type="protein sequence ID" value="KFC21884.1"/>
    <property type="molecule type" value="Genomic_DNA"/>
</dbReference>
<dbReference type="eggNOG" id="ENOG5031CA3">
    <property type="taxonomic scope" value="Bacteria"/>
</dbReference>
<keyword evidence="2" id="KW-1185">Reference proteome</keyword>
<dbReference type="OrthoDB" id="1273554at2"/>
<dbReference type="RefSeq" id="WP_034975115.1">
    <property type="nucleotide sequence ID" value="NZ_FOFI01000003.1"/>
</dbReference>
<sequence length="221" mass="25915">MNFLKKLFTSQKELNLEFYQCENGLHKLGGKFPSNFIIPKNDFLSGFQYVGFINKGDNYFDWIPFDIHLICPIYLDIENVFLDYSNPFAPIIIEPKNTSEITSAFDDLEKNSIVEFQETKLSIREFEGITDDNEFDILGVAGKANFLQHEDIPICPKSGKKMRFLCQFLTFNNIATEFTNVECEDKYMQQYFEHMNFWCDGSLYVFIEPESKTLCYYIQNT</sequence>
<protein>
    <recommendedName>
        <fullName evidence="3">DUF1963 domain-containing protein</fullName>
    </recommendedName>
</protein>
<evidence type="ECO:0008006" key="3">
    <source>
        <dbReference type="Google" id="ProtNLM"/>
    </source>
</evidence>
<evidence type="ECO:0000313" key="1">
    <source>
        <dbReference type="EMBL" id="KFC21884.1"/>
    </source>
</evidence>
<dbReference type="Proteomes" id="UP000028623">
    <property type="component" value="Unassembled WGS sequence"/>
</dbReference>
<gene>
    <name evidence="1" type="ORF">IO89_07845</name>
</gene>
<organism evidence="1 2">
    <name type="scientific">Epilithonimonas lactis</name>
    <dbReference type="NCBI Taxonomy" id="421072"/>
    <lineage>
        <taxon>Bacteria</taxon>
        <taxon>Pseudomonadati</taxon>
        <taxon>Bacteroidota</taxon>
        <taxon>Flavobacteriia</taxon>
        <taxon>Flavobacteriales</taxon>
        <taxon>Weeksellaceae</taxon>
        <taxon>Chryseobacterium group</taxon>
        <taxon>Epilithonimonas</taxon>
    </lineage>
</organism>
<dbReference type="STRING" id="421072.SAMN04488097_2183"/>
<accession>A0A085BHD9</accession>
<reference evidence="1 2" key="1">
    <citation type="submission" date="2014-07" db="EMBL/GenBank/DDBJ databases">
        <title>Epilithonimonas lactis LMG 22401 Genome.</title>
        <authorList>
            <person name="Pipes S.E."/>
            <person name="Stropko S.J."/>
        </authorList>
    </citation>
    <scope>NUCLEOTIDE SEQUENCE [LARGE SCALE GENOMIC DNA]</scope>
    <source>
        <strain evidence="1 2">LMG 24401</strain>
    </source>
</reference>
<comment type="caution">
    <text evidence="1">The sequence shown here is derived from an EMBL/GenBank/DDBJ whole genome shotgun (WGS) entry which is preliminary data.</text>
</comment>
<evidence type="ECO:0000313" key="2">
    <source>
        <dbReference type="Proteomes" id="UP000028623"/>
    </source>
</evidence>